<feature type="coiled-coil region" evidence="2">
    <location>
        <begin position="859"/>
        <end position="886"/>
    </location>
</feature>
<feature type="region of interest" description="Disordered" evidence="3">
    <location>
        <begin position="418"/>
        <end position="439"/>
    </location>
</feature>
<evidence type="ECO:0000256" key="3">
    <source>
        <dbReference type="SAM" id="MobiDB-lite"/>
    </source>
</evidence>
<proteinExistence type="inferred from homology"/>
<dbReference type="PANTHER" id="PTHR22767">
    <property type="entry name" value="N-TERMINAL ACETYLTRANSFERASE-RELATED"/>
    <property type="match status" value="1"/>
</dbReference>
<dbReference type="STRING" id="576137.A0A1L7WD22"/>
<accession>A0A1L7WD22</accession>
<dbReference type="Proteomes" id="UP000184330">
    <property type="component" value="Unassembled WGS sequence"/>
</dbReference>
<dbReference type="AlphaFoldDB" id="A0A1L7WD22"/>
<evidence type="ECO:0000313" key="4">
    <source>
        <dbReference type="EMBL" id="CZR50694.1"/>
    </source>
</evidence>
<keyword evidence="5" id="KW-1185">Reference proteome</keyword>
<comment type="similarity">
    <text evidence="1">Belongs to the MDM20/NAA25 family.</text>
</comment>
<sequence>MDNLQDRQDVPIWNAVEAKNYKQALKLVDKRLAKKPTDYLEAVKTYIRSLLPQASEKSAVFIHLEELVNRKSSLSDLAAIDLYEDAFEEVLPGARESWIKTIGELRWQCVKTLPKQEDICLKCFRACLDRDDLDHARQIANSLEKNFPKSHSYIFWNITSMFLFASSPQCPESQKRIWGGLSSGQIGKLAAATREATDLKQLPVRSIQTPQELLLLDRITETFGQPDQRLEYLQDLHLGPESAVAKGDWALWILKLKLMREANRWQELFDLCGTLLKRAREANDSNQLAEASFSDWIVWEAYLKSASKLESHKYYDQIRAEVEAHLDPACKIDKAWKRNASLASVKLTFASSTAFSQNHSAANGEVAELPPRLSAVVQYLQKYGDANTAYDDLRQYVEALESNERARLLIMLDANTGLERPQQPIGPSEPEAKSKSEVPKLSTADQITRAINRFKLKYLVMCSIPEHERKQSLEAKPDFKCITCKGSCGIFCQACLEKLAEESINSYQIAVNDDGQITKSLLTTDRHPADDLCVLTAMCLIKLALIDTSSVSENLSNSRTTYLLQATVLLESAWPRSKSNFQLSLMLVRLYSYFGCGSLAMRAFQRLFLKQIQLDTLSYTMFDRISSFHPHPISDSSDGPSQTRTLIEQLQKQQQLYKKSREHINKNNWLAFKHGSYNAIFEFREVTQKLSHSFSAVMSVIENNKIHRFTTNTVPASAISQMHDLIPADIDSPETTLSDNNDYETFPNYESSLAPTFEELSRFIPGPAETRYRLNLLSEKISLIVDPSPELSGEKTILEQSLKQTLDSQKQSWAASSKSGVGSKSMTRAEQLAGHAYRAMRLIITESCDQALWAKGDFKSRLEGHNSELRERLEELAGLLEEMEAVVPAFQDTLNAVYTAYEVGRTAVYFCRFLNGKGKTVYETQTEASKKIGEAAERLIQVVVEKCAVVKKGLDEGGWIDKVLESVFPESEQPGFPSALLVEAVRQVPDEVFMEEWAGEVVESWKESAAGFSYMKMPSKA</sequence>
<keyword evidence="2" id="KW-0175">Coiled coil</keyword>
<dbReference type="Pfam" id="PF09797">
    <property type="entry name" value="NatB_MDM20"/>
    <property type="match status" value="1"/>
</dbReference>
<evidence type="ECO:0000313" key="5">
    <source>
        <dbReference type="Proteomes" id="UP000184330"/>
    </source>
</evidence>
<name>A0A1L7WD22_9HELO</name>
<protein>
    <submittedName>
        <fullName evidence="4">Uncharacterized protein</fullName>
    </submittedName>
</protein>
<dbReference type="InterPro" id="IPR019183">
    <property type="entry name" value="NAA25_NatB_aux_su"/>
</dbReference>
<organism evidence="4 5">
    <name type="scientific">Phialocephala subalpina</name>
    <dbReference type="NCBI Taxonomy" id="576137"/>
    <lineage>
        <taxon>Eukaryota</taxon>
        <taxon>Fungi</taxon>
        <taxon>Dikarya</taxon>
        <taxon>Ascomycota</taxon>
        <taxon>Pezizomycotina</taxon>
        <taxon>Leotiomycetes</taxon>
        <taxon>Helotiales</taxon>
        <taxon>Mollisiaceae</taxon>
        <taxon>Phialocephala</taxon>
        <taxon>Phialocephala fortinii species complex</taxon>
    </lineage>
</organism>
<dbReference type="EMBL" id="FJOG01000001">
    <property type="protein sequence ID" value="CZR50694.1"/>
    <property type="molecule type" value="Genomic_DNA"/>
</dbReference>
<reference evidence="4 5" key="1">
    <citation type="submission" date="2016-03" db="EMBL/GenBank/DDBJ databases">
        <authorList>
            <person name="Ploux O."/>
        </authorList>
    </citation>
    <scope>NUCLEOTIDE SEQUENCE [LARGE SCALE GENOMIC DNA]</scope>
    <source>
        <strain evidence="4 5">UAMH 11012</strain>
    </source>
</reference>
<dbReference type="PANTHER" id="PTHR22767:SF3">
    <property type="entry name" value="N-ALPHA-ACETYLTRANSFERASE 25, NATB AUXILIARY SUBUNIT"/>
    <property type="match status" value="1"/>
</dbReference>
<evidence type="ECO:0000256" key="1">
    <source>
        <dbReference type="ARBA" id="ARBA00006298"/>
    </source>
</evidence>
<dbReference type="GO" id="GO:0031416">
    <property type="term" value="C:NatB complex"/>
    <property type="evidence" value="ECO:0007669"/>
    <property type="project" value="TreeGrafter"/>
</dbReference>
<dbReference type="OrthoDB" id="1874341at2759"/>
<evidence type="ECO:0000256" key="2">
    <source>
        <dbReference type="SAM" id="Coils"/>
    </source>
</evidence>
<gene>
    <name evidence="4" type="ORF">PAC_00568</name>
</gene>